<dbReference type="Proteomes" id="UP001476282">
    <property type="component" value="Unassembled WGS sequence"/>
</dbReference>
<dbReference type="EMBL" id="BAABRI010000013">
    <property type="protein sequence ID" value="GAA5483276.1"/>
    <property type="molecule type" value="Genomic_DNA"/>
</dbReference>
<accession>A0ABP9URE4</accession>
<comment type="caution">
    <text evidence="2">The sequence shown here is derived from an EMBL/GenBank/DDBJ whole genome shotgun (WGS) entry which is preliminary data.</text>
</comment>
<dbReference type="Gene3D" id="2.60.40.3680">
    <property type="match status" value="1"/>
</dbReference>
<dbReference type="RefSeq" id="WP_353567391.1">
    <property type="nucleotide sequence ID" value="NZ_BAABRI010000013.1"/>
</dbReference>
<evidence type="ECO:0000313" key="3">
    <source>
        <dbReference type="Proteomes" id="UP001476282"/>
    </source>
</evidence>
<reference evidence="2 3" key="1">
    <citation type="submission" date="2024-02" db="EMBL/GenBank/DDBJ databases">
        <title>Haloferula sargassicola NBRC 104335.</title>
        <authorList>
            <person name="Ichikawa N."/>
            <person name="Katano-Makiyama Y."/>
            <person name="Hidaka K."/>
        </authorList>
    </citation>
    <scope>NUCLEOTIDE SEQUENCE [LARGE SCALE GENOMIC DNA]</scope>
    <source>
        <strain evidence="2 3">NBRC 104335</strain>
    </source>
</reference>
<keyword evidence="3" id="KW-1185">Reference proteome</keyword>
<name>A0ABP9URE4_9BACT</name>
<dbReference type="InterPro" id="IPR057561">
    <property type="entry name" value="NADase_transloc"/>
</dbReference>
<dbReference type="Pfam" id="PF25302">
    <property type="entry name" value="NADase_transloc"/>
    <property type="match status" value="1"/>
</dbReference>
<feature type="domain" description="NAD glycohydrolase translocation F5/8 type C" evidence="1">
    <location>
        <begin position="296"/>
        <end position="429"/>
    </location>
</feature>
<sequence length="445" mass="50201">MKHLIIIHLGLVASVFGNGGGYFRGGVEQVGDVAGFEPENTDHVRIMDERLEVKLGPKSAEVSVRYVMKNEGDQAAKVRFGFPVEESKDRDDYGYGGEKPEPTKGLKYCQNYRVEVGGKALKAKWEEEKKPASDEAGKEQKIQDHRFEGIQGWLVSTATFPPHQETEVKISFESGYSEENWFVSDDSHLGEGIFRYRLSTGAAWAGSIAQGRIELIPDGIDPAELRVIKPVNRFKREGDRWVWQFDDLEPTLADDLEIEARPEERGFHRPYDAKSEDDRVDFIDRGGKWSMSHKNYEVHASSTLPADGSNHYDAENVKSWTTAWSEGAEGPGIGEWIEMKPEVPKPLKAIRIRAGYDGDDPSLFTKNARPKRVEVVLNGEHRFEAELEDTREEQRIAVAGYDRPVKSARLVFKEVYPGSEYEDLCVSGLQLEVALDEKPEIQPAR</sequence>
<evidence type="ECO:0000259" key="1">
    <source>
        <dbReference type="Pfam" id="PF25302"/>
    </source>
</evidence>
<dbReference type="NCBIfam" id="NF047619">
    <property type="entry name" value="NADase_discoid"/>
    <property type="match status" value="1"/>
</dbReference>
<protein>
    <recommendedName>
        <fullName evidence="1">NAD glycohydrolase translocation F5/8 type C domain-containing protein</fullName>
    </recommendedName>
</protein>
<evidence type="ECO:0000313" key="2">
    <source>
        <dbReference type="EMBL" id="GAA5483276.1"/>
    </source>
</evidence>
<proteinExistence type="predicted"/>
<gene>
    <name evidence="2" type="ORF">Hsar01_02506</name>
</gene>
<organism evidence="2 3">
    <name type="scientific">Haloferula sargassicola</name>
    <dbReference type="NCBI Taxonomy" id="490096"/>
    <lineage>
        <taxon>Bacteria</taxon>
        <taxon>Pseudomonadati</taxon>
        <taxon>Verrucomicrobiota</taxon>
        <taxon>Verrucomicrobiia</taxon>
        <taxon>Verrucomicrobiales</taxon>
        <taxon>Verrucomicrobiaceae</taxon>
        <taxon>Haloferula</taxon>
    </lineage>
</organism>